<evidence type="ECO:0000313" key="3">
    <source>
        <dbReference type="Proteomes" id="UP000557509"/>
    </source>
</evidence>
<feature type="compositionally biased region" description="Polar residues" evidence="1">
    <location>
        <begin position="790"/>
        <end position="839"/>
    </location>
</feature>
<feature type="compositionally biased region" description="Low complexity" evidence="1">
    <location>
        <begin position="282"/>
        <end position="294"/>
    </location>
</feature>
<dbReference type="EMBL" id="JAAUHK010000197">
    <property type="protein sequence ID" value="KAF4638784.1"/>
    <property type="molecule type" value="Genomic_DNA"/>
</dbReference>
<keyword evidence="3" id="KW-1185">Reference proteome</keyword>
<feature type="compositionally biased region" description="Low complexity" evidence="1">
    <location>
        <begin position="323"/>
        <end position="362"/>
    </location>
</feature>
<protein>
    <submittedName>
        <fullName evidence="2">Uncharacterized protein</fullName>
    </submittedName>
</protein>
<gene>
    <name evidence="2" type="ORF">TGRH88_063930</name>
</gene>
<dbReference type="AlphaFoldDB" id="A0A7J6JVJ9"/>
<feature type="compositionally biased region" description="Polar residues" evidence="1">
    <location>
        <begin position="457"/>
        <end position="469"/>
    </location>
</feature>
<evidence type="ECO:0000256" key="1">
    <source>
        <dbReference type="SAM" id="MobiDB-lite"/>
    </source>
</evidence>
<sequence>MNDAVVNQMAFWRLRALFNSVLALHAVAEWLDGFLVPRSYQRESRCRWLALPCALHAAAASDAPPDTPETVPGESSDDGRQRPTASGDAGVPLSASSDAGVPSTGSGDAGVPSTGSGDAGVPLPASSDAGVPSTASGDAGVPSTASGDAGVPSTASGDAGVPSMASGDAGVPLPASGGADVPFPASGGSAVGSDLSLCEKLELTRHRKSRIKRTLAAAKCRWSSADSYAPVEPPQYEQERVYRERYKEVERAQMKRIERLRATLASVEQEERELLAAINRQTADATAGDTTEGEPGPSTSMARSQGPAAQILPEVPGVSMEVAASDSSSDDGSIASSPSGKASSAEVAATHSTTAASSGHASRVQAPADKLSLIRARKSSLLVRLGDLKKVWKTEEAYVQSRRRSRNSLRALRGSTSLQDTEVTPEERVRYSRLYREGVADHIRRAEEMRRQIQSLTEEEQQIVSQLRRASSDGAERGATEGQGSSVGGAVIPDVASGLDDPDGRRTAEQVPFSEPTAPHERGAATVRSVEPAVLLDASLSSMPQPDVGASTCLLTTSMGDAPGYDGPPLFGQVAAAGTAAEHSENDIPLDVIDFVLSHTTPSTSAGGDMPHPSNEPTWPCIQAWSPPLSAAPVMPVEQETSRAPSVPQPGPSAFDMPSISAFCARTESSSLEHQTIPPPPPGSALEYSVIPDPAPGQRHSFTISGSHRQSDMGAAGPVWPHTSTHHLAPSADAPRPTRYGPPAAIELQPSLHLHAPSDSRAALMLTTLVPPSDPYEPASAFLGHFPGASTGSHSQLSWAHQTGQSGHSPASADDNGTPSTIAPQHGTGTQRFSTSGNNGYVPRNVRQEHQFGILKRRCPSRAGIVGELPLKSSG</sequence>
<feature type="region of interest" description="Disordered" evidence="1">
    <location>
        <begin position="787"/>
        <end position="843"/>
    </location>
</feature>
<organism evidence="2 3">
    <name type="scientific">Toxoplasma gondii</name>
    <dbReference type="NCBI Taxonomy" id="5811"/>
    <lineage>
        <taxon>Eukaryota</taxon>
        <taxon>Sar</taxon>
        <taxon>Alveolata</taxon>
        <taxon>Apicomplexa</taxon>
        <taxon>Conoidasida</taxon>
        <taxon>Coccidia</taxon>
        <taxon>Eucoccidiorida</taxon>
        <taxon>Eimeriorina</taxon>
        <taxon>Sarcocystidae</taxon>
        <taxon>Toxoplasma</taxon>
    </lineage>
</organism>
<reference evidence="2 3" key="1">
    <citation type="submission" date="2020-03" db="EMBL/GenBank/DDBJ databases">
        <title>Genome sequence of Toxoplasma gondii RH-88 strain.</title>
        <authorList>
            <person name="Lorenzi H.A."/>
            <person name="Venepally P."/>
            <person name="Rozenberg A."/>
            <person name="Sibley D."/>
        </authorList>
    </citation>
    <scope>NUCLEOTIDE SEQUENCE [LARGE SCALE GENOMIC DNA]</scope>
    <source>
        <strain evidence="2 3">RH-88</strain>
    </source>
</reference>
<feature type="region of interest" description="Disordered" evidence="1">
    <location>
        <begin position="694"/>
        <end position="738"/>
    </location>
</feature>
<accession>A0A7J6JVJ9</accession>
<name>A0A7J6JVJ9_TOXGO</name>
<feature type="region of interest" description="Disordered" evidence="1">
    <location>
        <begin position="320"/>
        <end position="367"/>
    </location>
</feature>
<feature type="compositionally biased region" description="Basic and acidic residues" evidence="1">
    <location>
        <begin position="470"/>
        <end position="479"/>
    </location>
</feature>
<feature type="region of interest" description="Disordered" evidence="1">
    <location>
        <begin position="457"/>
        <end position="526"/>
    </location>
</feature>
<proteinExistence type="predicted"/>
<dbReference type="Proteomes" id="UP000557509">
    <property type="component" value="Unassembled WGS sequence"/>
</dbReference>
<feature type="region of interest" description="Disordered" evidence="1">
    <location>
        <begin position="59"/>
        <end position="173"/>
    </location>
</feature>
<dbReference type="VEuPathDB" id="ToxoDB:TGME49_250670"/>
<comment type="caution">
    <text evidence="2">The sequence shown here is derived from an EMBL/GenBank/DDBJ whole genome shotgun (WGS) entry which is preliminary data.</text>
</comment>
<feature type="region of interest" description="Disordered" evidence="1">
    <location>
        <begin position="281"/>
        <end position="306"/>
    </location>
</feature>
<evidence type="ECO:0000313" key="2">
    <source>
        <dbReference type="EMBL" id="KAF4638784.1"/>
    </source>
</evidence>